<dbReference type="InterPro" id="IPR050952">
    <property type="entry name" value="TRIM-NHL_E3_ligases"/>
</dbReference>
<organism>
    <name type="scientific">Branchiostoma floridae</name>
    <name type="common">Florida lancelet</name>
    <name type="synonym">Amphioxus</name>
    <dbReference type="NCBI Taxonomy" id="7739"/>
    <lineage>
        <taxon>Eukaryota</taxon>
        <taxon>Metazoa</taxon>
        <taxon>Chordata</taxon>
        <taxon>Cephalochordata</taxon>
        <taxon>Leptocardii</taxon>
        <taxon>Amphioxiformes</taxon>
        <taxon>Branchiostomatidae</taxon>
        <taxon>Branchiostoma</taxon>
    </lineage>
</organism>
<dbReference type="SUPFAM" id="SSF101898">
    <property type="entry name" value="NHL repeat"/>
    <property type="match status" value="1"/>
</dbReference>
<dbReference type="InParanoid" id="C3YL52"/>
<reference evidence="1" key="1">
    <citation type="journal article" date="2008" name="Nature">
        <title>The amphioxus genome and the evolution of the chordate karyotype.</title>
        <authorList>
            <consortium name="US DOE Joint Genome Institute (JGI-PGF)"/>
            <person name="Putnam N.H."/>
            <person name="Butts T."/>
            <person name="Ferrier D.E.K."/>
            <person name="Furlong R.F."/>
            <person name="Hellsten U."/>
            <person name="Kawashima T."/>
            <person name="Robinson-Rechavi M."/>
            <person name="Shoguchi E."/>
            <person name="Terry A."/>
            <person name="Yu J.-K."/>
            <person name="Benito-Gutierrez E.L."/>
            <person name="Dubchak I."/>
            <person name="Garcia-Fernandez J."/>
            <person name="Gibson-Brown J.J."/>
            <person name="Grigoriev I.V."/>
            <person name="Horton A.C."/>
            <person name="de Jong P.J."/>
            <person name="Jurka J."/>
            <person name="Kapitonov V.V."/>
            <person name="Kohara Y."/>
            <person name="Kuroki Y."/>
            <person name="Lindquist E."/>
            <person name="Lucas S."/>
            <person name="Osoegawa K."/>
            <person name="Pennacchio L.A."/>
            <person name="Salamov A.A."/>
            <person name="Satou Y."/>
            <person name="Sauka-Spengler T."/>
            <person name="Schmutz J."/>
            <person name="Shin-I T."/>
            <person name="Toyoda A."/>
            <person name="Bronner-Fraser M."/>
            <person name="Fujiyama A."/>
            <person name="Holland L.Z."/>
            <person name="Holland P.W.H."/>
            <person name="Satoh N."/>
            <person name="Rokhsar D.S."/>
        </authorList>
    </citation>
    <scope>NUCLEOTIDE SEQUENCE [LARGE SCALE GENOMIC DNA]</scope>
    <source>
        <strain evidence="1">S238N-H82</strain>
        <tissue evidence="1">Testes</tissue>
    </source>
</reference>
<dbReference type="AlphaFoldDB" id="C3YL52"/>
<evidence type="ECO:0000313" key="1">
    <source>
        <dbReference type="EMBL" id="EEN59043.1"/>
    </source>
</evidence>
<accession>C3YL52</accession>
<gene>
    <name evidence="1" type="ORF">BRAFLDRAFT_84769</name>
</gene>
<dbReference type="EMBL" id="GG666525">
    <property type="protein sequence ID" value="EEN59043.1"/>
    <property type="molecule type" value="Genomic_DNA"/>
</dbReference>
<dbReference type="PANTHER" id="PTHR24104">
    <property type="entry name" value="E3 UBIQUITIN-PROTEIN LIGASE NHLRC1-RELATED"/>
    <property type="match status" value="1"/>
</dbReference>
<name>C3YL52_BRAFL</name>
<dbReference type="PANTHER" id="PTHR24104:SF50">
    <property type="entry name" value="SMP-30_GLUCONOLACTONASE_LRE-LIKE REGION DOMAIN-CONTAINING PROTEIN"/>
    <property type="match status" value="1"/>
</dbReference>
<proteinExistence type="predicted"/>
<protein>
    <submittedName>
        <fullName evidence="1">Uncharacterized protein</fullName>
    </submittedName>
</protein>
<dbReference type="eggNOG" id="KOG2177">
    <property type="taxonomic scope" value="Eukaryota"/>
</dbReference>
<dbReference type="InterPro" id="IPR011042">
    <property type="entry name" value="6-blade_b-propeller_TolB-like"/>
</dbReference>
<dbReference type="Gene3D" id="2.120.10.30">
    <property type="entry name" value="TolB, C-terminal domain"/>
    <property type="match status" value="1"/>
</dbReference>
<sequence>MGRPVAVAASSPSSFGKTREIFVVDFAKERIQVHDTTGVLRRRFVPTVPGRPNYVLRPSDIATDNRNNVWVVGFNYVIKYNPYGAPKHKIELAVGTRAYGVSVSRFSFVYVLVQKIQGGGTENAIMVYTERSGSHYKTLSLGLTTSRGPFYITVGGLIYISDTSSDQIDVYRSDGRHLVKFGVNDLCGVQISKPRGMGTDRQGNVLVTSEDNGRVDLYTSRGEFERHVVTGLQRPKAVAAAPGGLLVVIDSSPQPVKIFKYE</sequence>